<evidence type="ECO:0000313" key="2">
    <source>
        <dbReference type="EMBL" id="CAF4374124.1"/>
    </source>
</evidence>
<dbReference type="Proteomes" id="UP000663829">
    <property type="component" value="Unassembled WGS sequence"/>
</dbReference>
<gene>
    <name evidence="1" type="ORF">GPM918_LOCUS37236</name>
    <name evidence="2" type="ORF">SRO942_LOCUS37994</name>
</gene>
<evidence type="ECO:0000313" key="1">
    <source>
        <dbReference type="EMBL" id="CAF1513900.1"/>
    </source>
</evidence>
<proteinExistence type="predicted"/>
<dbReference type="Proteomes" id="UP000681722">
    <property type="component" value="Unassembled WGS sequence"/>
</dbReference>
<reference evidence="1" key="1">
    <citation type="submission" date="2021-02" db="EMBL/GenBank/DDBJ databases">
        <authorList>
            <person name="Nowell W R."/>
        </authorList>
    </citation>
    <scope>NUCLEOTIDE SEQUENCE</scope>
</reference>
<dbReference type="EMBL" id="CAJOBC010088892">
    <property type="protein sequence ID" value="CAF4374124.1"/>
    <property type="molecule type" value="Genomic_DNA"/>
</dbReference>
<accession>A0A815TWE5</accession>
<comment type="caution">
    <text evidence="1">The sequence shown here is derived from an EMBL/GenBank/DDBJ whole genome shotgun (WGS) entry which is preliminary data.</text>
</comment>
<protein>
    <submittedName>
        <fullName evidence="1">Uncharacterized protein</fullName>
    </submittedName>
</protein>
<evidence type="ECO:0000313" key="3">
    <source>
        <dbReference type="Proteomes" id="UP000663829"/>
    </source>
</evidence>
<keyword evidence="3" id="KW-1185">Reference proteome</keyword>
<name>A0A815TWE5_9BILA</name>
<sequence>MAEGSNRCPSEFRHARLSRNFNETVAHSIHSMTVQGLKIFNEHATEQNRVPTIHVKRVKPSGELCKCLLDVEHNDVLDAVKSYRYENGRQITVLQRQIQKFRDSKSWKLWKNDLLHYYKEESLQDAAKYLYCAAKEF</sequence>
<dbReference type="EMBL" id="CAJNOQ010023349">
    <property type="protein sequence ID" value="CAF1513900.1"/>
    <property type="molecule type" value="Genomic_DNA"/>
</dbReference>
<dbReference type="AlphaFoldDB" id="A0A815TWE5"/>
<organism evidence="1 3">
    <name type="scientific">Didymodactylos carnosus</name>
    <dbReference type="NCBI Taxonomy" id="1234261"/>
    <lineage>
        <taxon>Eukaryota</taxon>
        <taxon>Metazoa</taxon>
        <taxon>Spiralia</taxon>
        <taxon>Gnathifera</taxon>
        <taxon>Rotifera</taxon>
        <taxon>Eurotatoria</taxon>
        <taxon>Bdelloidea</taxon>
        <taxon>Philodinida</taxon>
        <taxon>Philodinidae</taxon>
        <taxon>Didymodactylos</taxon>
    </lineage>
</organism>
<dbReference type="OrthoDB" id="10603612at2759"/>